<evidence type="ECO:0000313" key="2">
    <source>
        <dbReference type="EMBL" id="CAH1422233.1"/>
    </source>
</evidence>
<dbReference type="AlphaFoldDB" id="A0AAU9MNL4"/>
<feature type="compositionally biased region" description="Basic and acidic residues" evidence="1">
    <location>
        <begin position="15"/>
        <end position="33"/>
    </location>
</feature>
<keyword evidence="3" id="KW-1185">Reference proteome</keyword>
<organism evidence="2 3">
    <name type="scientific">Lactuca virosa</name>
    <dbReference type="NCBI Taxonomy" id="75947"/>
    <lineage>
        <taxon>Eukaryota</taxon>
        <taxon>Viridiplantae</taxon>
        <taxon>Streptophyta</taxon>
        <taxon>Embryophyta</taxon>
        <taxon>Tracheophyta</taxon>
        <taxon>Spermatophyta</taxon>
        <taxon>Magnoliopsida</taxon>
        <taxon>eudicotyledons</taxon>
        <taxon>Gunneridae</taxon>
        <taxon>Pentapetalae</taxon>
        <taxon>asterids</taxon>
        <taxon>campanulids</taxon>
        <taxon>Asterales</taxon>
        <taxon>Asteraceae</taxon>
        <taxon>Cichorioideae</taxon>
        <taxon>Cichorieae</taxon>
        <taxon>Lactucinae</taxon>
        <taxon>Lactuca</taxon>
    </lineage>
</organism>
<feature type="region of interest" description="Disordered" evidence="1">
    <location>
        <begin position="1"/>
        <end position="61"/>
    </location>
</feature>
<gene>
    <name evidence="2" type="ORF">LVIROSA_LOCUS9579</name>
</gene>
<name>A0AAU9MNL4_9ASTR</name>
<accession>A0AAU9MNL4</accession>
<dbReference type="Proteomes" id="UP001157418">
    <property type="component" value="Unassembled WGS sequence"/>
</dbReference>
<comment type="caution">
    <text evidence="2">The sequence shown here is derived from an EMBL/GenBank/DDBJ whole genome shotgun (WGS) entry which is preliminary data.</text>
</comment>
<sequence>MKSKKTEQPQSDPMQVEKEVTKSVQDGVEKQVSKEVVPSKTCILKRTKEPAHRPRHSPKPPVIEEVHVEPFFSPKVGFISKGIKKIHKPQLNRGGVRIHDVLVPVSPTSKKRKAHEVVKKIKKKRQLADPLDDVVVELILIVDSKGHLFFMKLDLDLRHLKGTLHSLILSSTIETTLTDTSTSLPYFSSPIPSTLPYSTISLTFSNIMHEPITTLFSLKSTEGEKTAL</sequence>
<proteinExistence type="predicted"/>
<evidence type="ECO:0000256" key="1">
    <source>
        <dbReference type="SAM" id="MobiDB-lite"/>
    </source>
</evidence>
<dbReference type="EMBL" id="CAKMRJ010001112">
    <property type="protein sequence ID" value="CAH1422233.1"/>
    <property type="molecule type" value="Genomic_DNA"/>
</dbReference>
<evidence type="ECO:0000313" key="3">
    <source>
        <dbReference type="Proteomes" id="UP001157418"/>
    </source>
</evidence>
<reference evidence="2 3" key="1">
    <citation type="submission" date="2022-01" db="EMBL/GenBank/DDBJ databases">
        <authorList>
            <person name="Xiong W."/>
            <person name="Schranz E."/>
        </authorList>
    </citation>
    <scope>NUCLEOTIDE SEQUENCE [LARGE SCALE GENOMIC DNA]</scope>
</reference>
<protein>
    <submittedName>
        <fullName evidence="2">Uncharacterized protein</fullName>
    </submittedName>
</protein>